<dbReference type="GO" id="GO:0046558">
    <property type="term" value="F:arabinan endo-1,5-alpha-L-arabinosidase activity"/>
    <property type="evidence" value="ECO:0007669"/>
    <property type="project" value="UniProtKB-EC"/>
</dbReference>
<evidence type="ECO:0000256" key="1">
    <source>
        <dbReference type="ARBA" id="ARBA00000375"/>
    </source>
</evidence>
<proteinExistence type="inferred from homology"/>
<feature type="site" description="Important for catalytic activity, responsible for pKa modulation of the active site Glu and correct orientation of both the proton donor and substrate" evidence="9">
    <location>
        <position position="193"/>
    </location>
</feature>
<evidence type="ECO:0000256" key="4">
    <source>
        <dbReference type="ARBA" id="ARBA00012586"/>
    </source>
</evidence>
<dbReference type="PANTHER" id="PTHR43301">
    <property type="entry name" value="ARABINAN ENDO-1,5-ALPHA-L-ARABINOSIDASE"/>
    <property type="match status" value="1"/>
</dbReference>
<dbReference type="Pfam" id="PF04616">
    <property type="entry name" value="Glyco_hydro_43"/>
    <property type="match status" value="1"/>
</dbReference>
<keyword evidence="5 7" id="KW-0378">Hydrolase</keyword>
<evidence type="ECO:0000313" key="11">
    <source>
        <dbReference type="Proteomes" id="UP001217918"/>
    </source>
</evidence>
<feature type="active site" description="Proton donor" evidence="8">
    <location>
        <position position="244"/>
    </location>
</feature>
<dbReference type="SUPFAM" id="SSF75005">
    <property type="entry name" value="Arabinanase/levansucrase/invertase"/>
    <property type="match status" value="1"/>
</dbReference>
<comment type="pathway">
    <text evidence="2 7">Glycan metabolism; L-arabinan degradation.</text>
</comment>
<dbReference type="InterPro" id="IPR016840">
    <property type="entry name" value="Glyco_hydro_43_endo_a_Ara-ase"/>
</dbReference>
<comment type="similarity">
    <text evidence="3 7">Belongs to the glycosyl hydrolase 43 family.</text>
</comment>
<evidence type="ECO:0000256" key="2">
    <source>
        <dbReference type="ARBA" id="ARBA00004834"/>
    </source>
</evidence>
<gene>
    <name evidence="10" type="ORF">P8C59_005686</name>
</gene>
<protein>
    <recommendedName>
        <fullName evidence="4 7">Arabinan endo-1,5-alpha-L-arabinosidase</fullName>
        <ecNumber evidence="4 7">3.2.1.99</ecNumber>
    </recommendedName>
</protein>
<evidence type="ECO:0000256" key="9">
    <source>
        <dbReference type="PIRSR" id="PIRSR606710-2"/>
    </source>
</evidence>
<dbReference type="Proteomes" id="UP001217918">
    <property type="component" value="Unassembled WGS sequence"/>
</dbReference>
<comment type="catalytic activity">
    <reaction evidence="1 7">
        <text>Endohydrolysis of (1-&gt;5)-alpha-arabinofuranosidic linkages in (1-&gt;5)-arabinans.</text>
        <dbReference type="EC" id="3.2.1.99"/>
    </reaction>
</comment>
<evidence type="ECO:0000256" key="7">
    <source>
        <dbReference type="PIRNR" id="PIRNR026534"/>
    </source>
</evidence>
<dbReference type="Gene3D" id="2.115.10.20">
    <property type="entry name" value="Glycosyl hydrolase domain, family 43"/>
    <property type="match status" value="1"/>
</dbReference>
<dbReference type="AlphaFoldDB" id="A0AAD9I5B9"/>
<evidence type="ECO:0000256" key="8">
    <source>
        <dbReference type="PIRSR" id="PIRSR606710-1"/>
    </source>
</evidence>
<dbReference type="InterPro" id="IPR006710">
    <property type="entry name" value="Glyco_hydro_43"/>
</dbReference>
<dbReference type="PANTHER" id="PTHR43301:SF3">
    <property type="entry name" value="ARABINAN ENDO-1,5-ALPHA-L-ARABINOSIDASE A-RELATED"/>
    <property type="match status" value="1"/>
</dbReference>
<feature type="active site" description="Proton acceptor" evidence="8">
    <location>
        <position position="78"/>
    </location>
</feature>
<sequence>MALLGGERDQEYHAYVRGIRDGGTHLRPSMLFQQLLASAASLLLSVRAVSAAAAAAAAAAAVDFPEPGACTGDCFAHDPALVRRASDGAYFRFNTGNEIGIWKAGNVTGPWVYQGKALPSGSSVKQAGNTDLWAPDVQLVGTRYMMYYTVSTGGSHTSAIGYASSPTMEHGSWIDHGGVGISSNSARPYNAIDANLIRAGSSYYLSFGSYWKNIFQVKLNDEATAASGASYQIAYNASGKHSVEGSFMWHHDDYYYLFFSSGACCDYDKSRPAAGGEYKIFVCRSASVKGPYVDADGRNCTDGGGTLVLASHGNVYGPGGQGVLEDAAGTILYYHYANTEIGLGDGQYQFGWNLLGWADGWPILW</sequence>
<comment type="caution">
    <text evidence="10">The sequence shown here is derived from an EMBL/GenBank/DDBJ whole genome shotgun (WGS) entry which is preliminary data.</text>
</comment>
<accession>A0AAD9I5B9</accession>
<organism evidence="10 11">
    <name type="scientific">Phyllachora maydis</name>
    <dbReference type="NCBI Taxonomy" id="1825666"/>
    <lineage>
        <taxon>Eukaryota</taxon>
        <taxon>Fungi</taxon>
        <taxon>Dikarya</taxon>
        <taxon>Ascomycota</taxon>
        <taxon>Pezizomycotina</taxon>
        <taxon>Sordariomycetes</taxon>
        <taxon>Sordariomycetidae</taxon>
        <taxon>Phyllachorales</taxon>
        <taxon>Phyllachoraceae</taxon>
        <taxon>Phyllachora</taxon>
    </lineage>
</organism>
<dbReference type="EMBL" id="JAQQPM010000004">
    <property type="protein sequence ID" value="KAK2071248.1"/>
    <property type="molecule type" value="Genomic_DNA"/>
</dbReference>
<dbReference type="CDD" id="cd18831">
    <property type="entry name" value="GH43_AnAbnA-like"/>
    <property type="match status" value="1"/>
</dbReference>
<dbReference type="InterPro" id="IPR050727">
    <property type="entry name" value="GH43_arabinanases"/>
</dbReference>
<evidence type="ECO:0000256" key="6">
    <source>
        <dbReference type="ARBA" id="ARBA00023295"/>
    </source>
</evidence>
<evidence type="ECO:0000256" key="3">
    <source>
        <dbReference type="ARBA" id="ARBA00009865"/>
    </source>
</evidence>
<dbReference type="PIRSF" id="PIRSF026534">
    <property type="entry name" value="Endo_alpha-L-arabinosidase"/>
    <property type="match status" value="1"/>
</dbReference>
<dbReference type="InterPro" id="IPR023296">
    <property type="entry name" value="Glyco_hydro_beta-prop_sf"/>
</dbReference>
<dbReference type="GO" id="GO:0005975">
    <property type="term" value="P:carbohydrate metabolic process"/>
    <property type="evidence" value="ECO:0007669"/>
    <property type="project" value="InterPro"/>
</dbReference>
<dbReference type="EC" id="3.2.1.99" evidence="4 7"/>
<keyword evidence="6 7" id="KW-0326">Glycosidase</keyword>
<evidence type="ECO:0000313" key="10">
    <source>
        <dbReference type="EMBL" id="KAK2071248.1"/>
    </source>
</evidence>
<reference evidence="10" key="1">
    <citation type="journal article" date="2023" name="Mol. Plant Microbe Interact.">
        <title>Elucidating the Obligate Nature and Biological Capacity of an Invasive Fungal Corn Pathogen.</title>
        <authorList>
            <person name="MacCready J.S."/>
            <person name="Roggenkamp E.M."/>
            <person name="Gdanetz K."/>
            <person name="Chilvers M.I."/>
        </authorList>
    </citation>
    <scope>NUCLEOTIDE SEQUENCE</scope>
    <source>
        <strain evidence="10">PM02</strain>
    </source>
</reference>
<name>A0AAD9I5B9_9PEZI</name>
<keyword evidence="11" id="KW-1185">Reference proteome</keyword>
<evidence type="ECO:0000256" key="5">
    <source>
        <dbReference type="ARBA" id="ARBA00022801"/>
    </source>
</evidence>